<dbReference type="PANTHER" id="PTHR42793:SF1">
    <property type="entry name" value="PEPTIDYL-LYSINE N-ACETYLTRANSFERASE PATZ"/>
    <property type="match status" value="1"/>
</dbReference>
<dbReference type="SUPFAM" id="SSF55729">
    <property type="entry name" value="Acyl-CoA N-acyltransferases (Nat)"/>
    <property type="match status" value="1"/>
</dbReference>
<comment type="caution">
    <text evidence="2">The sequence shown here is derived from an EMBL/GenBank/DDBJ whole genome shotgun (WGS) entry which is preliminary data.</text>
</comment>
<dbReference type="PANTHER" id="PTHR42793">
    <property type="entry name" value="COA BINDING DOMAIN CONTAINING PROTEIN"/>
    <property type="match status" value="1"/>
</dbReference>
<dbReference type="InterPro" id="IPR016102">
    <property type="entry name" value="Succinyl-CoA_synth-like"/>
</dbReference>
<dbReference type="Gene3D" id="3.40.50.720">
    <property type="entry name" value="NAD(P)-binding Rossmann-like Domain"/>
    <property type="match status" value="1"/>
</dbReference>
<dbReference type="SMART" id="SM00881">
    <property type="entry name" value="CoA_binding"/>
    <property type="match status" value="1"/>
</dbReference>
<dbReference type="Proteomes" id="UP000619479">
    <property type="component" value="Unassembled WGS sequence"/>
</dbReference>
<dbReference type="InterPro" id="IPR032875">
    <property type="entry name" value="Succ_CoA_lig_flav_dom"/>
</dbReference>
<dbReference type="InterPro" id="IPR003781">
    <property type="entry name" value="CoA-bd"/>
</dbReference>
<dbReference type="SUPFAM" id="SSF51735">
    <property type="entry name" value="NAD(P)-binding Rossmann-fold domains"/>
    <property type="match status" value="1"/>
</dbReference>
<organism evidence="2 3">
    <name type="scientific">Actinoplanes cyaneus</name>
    <dbReference type="NCBI Taxonomy" id="52696"/>
    <lineage>
        <taxon>Bacteria</taxon>
        <taxon>Bacillati</taxon>
        <taxon>Actinomycetota</taxon>
        <taxon>Actinomycetes</taxon>
        <taxon>Micromonosporales</taxon>
        <taxon>Micromonosporaceae</taxon>
        <taxon>Actinoplanes</taxon>
    </lineage>
</organism>
<keyword evidence="3" id="KW-1185">Reference proteome</keyword>
<feature type="domain" description="N-acetyltransferase" evidence="1">
    <location>
        <begin position="1"/>
        <end position="174"/>
    </location>
</feature>
<evidence type="ECO:0000259" key="1">
    <source>
        <dbReference type="PROSITE" id="PS51186"/>
    </source>
</evidence>
<proteinExistence type="predicted"/>
<dbReference type="InterPro" id="IPR016181">
    <property type="entry name" value="Acyl_CoA_acyltransferase"/>
</dbReference>
<dbReference type="AlphaFoldDB" id="A0A919IWG2"/>
<dbReference type="Gene3D" id="3.40.50.261">
    <property type="entry name" value="Succinyl-CoA synthetase domains"/>
    <property type="match status" value="2"/>
</dbReference>
<evidence type="ECO:0000313" key="3">
    <source>
        <dbReference type="Proteomes" id="UP000619479"/>
    </source>
</evidence>
<dbReference type="CDD" id="cd04301">
    <property type="entry name" value="NAT_SF"/>
    <property type="match status" value="1"/>
</dbReference>
<name>A0A919IWG2_9ACTN</name>
<sequence>MTVTAYELASDGGLVAIRLAGPSDRTGHLRFLLAAGAGERLTVVAHDGPALIGAAACARLGVGSSSAEVVSHVAPHHRGRGVSTLLLEHLADRARPIGITEFVGDVADRGDQLRPMVEPRSVVVIGAGPRHGGAGHETLRALRDYGYAGRLYAINPGGRPVCGVAAYRSVSDLPEVPDLAVVAVRADLVASALKEAGQRGARCAVVLSKGFSPSGPVNRQRRAEAGDIAREQGVRLLGPSSIGVISTGPRARLNACLSPVRPPAGGLAVAAQSGAVGVALLADAARGGCGISSFVSLGETLDIDENDLVRHWYDDPGTQAVALCLESIRDPDRFARMVHALGRRKPVLAVTRAGAVLEQAGVICTTGIGEMLDTARVLIGQPAPAGARMAIVGNGGGLTALAADRAEASGFTMLPLSHRTRRQVPRARDNPIDLGIDASPAHIASAAETVANSGEADVLLLMIVGTRANCPIAIMTALGSVVDNHPDVTIAAVLAGGSDAIPSFGERGAPVYPDAERAVRALAYAHRYAVWRRQPLTSGHRLAAAS</sequence>
<dbReference type="Pfam" id="PF00583">
    <property type="entry name" value="Acetyltransf_1"/>
    <property type="match status" value="1"/>
</dbReference>
<dbReference type="EMBL" id="BOMH01000059">
    <property type="protein sequence ID" value="GID69340.1"/>
    <property type="molecule type" value="Genomic_DNA"/>
</dbReference>
<accession>A0A919IWG2</accession>
<dbReference type="Pfam" id="PF13380">
    <property type="entry name" value="CoA_binding_2"/>
    <property type="match status" value="1"/>
</dbReference>
<gene>
    <name evidence="2" type="ORF">Acy02nite_72210</name>
</gene>
<protein>
    <recommendedName>
        <fullName evidence="1">N-acetyltransferase domain-containing protein</fullName>
    </recommendedName>
</protein>
<dbReference type="Gene3D" id="3.40.630.30">
    <property type="match status" value="1"/>
</dbReference>
<dbReference type="RefSeq" id="WP_239175493.1">
    <property type="nucleotide sequence ID" value="NZ_BAAAUC010000010.1"/>
</dbReference>
<dbReference type="InterPro" id="IPR036291">
    <property type="entry name" value="NAD(P)-bd_dom_sf"/>
</dbReference>
<dbReference type="SUPFAM" id="SSF52210">
    <property type="entry name" value="Succinyl-CoA synthetase domains"/>
    <property type="match status" value="2"/>
</dbReference>
<dbReference type="PROSITE" id="PS51186">
    <property type="entry name" value="GNAT"/>
    <property type="match status" value="1"/>
</dbReference>
<dbReference type="InterPro" id="IPR000182">
    <property type="entry name" value="GNAT_dom"/>
</dbReference>
<dbReference type="Pfam" id="PF13607">
    <property type="entry name" value="Succ_CoA_lig"/>
    <property type="match status" value="1"/>
</dbReference>
<dbReference type="GO" id="GO:0016747">
    <property type="term" value="F:acyltransferase activity, transferring groups other than amino-acyl groups"/>
    <property type="evidence" value="ECO:0007669"/>
    <property type="project" value="InterPro"/>
</dbReference>
<reference evidence="2" key="1">
    <citation type="submission" date="2021-01" db="EMBL/GenBank/DDBJ databases">
        <title>Whole genome shotgun sequence of Actinoplanes cyaneus NBRC 14990.</title>
        <authorList>
            <person name="Komaki H."/>
            <person name="Tamura T."/>
        </authorList>
    </citation>
    <scope>NUCLEOTIDE SEQUENCE</scope>
    <source>
        <strain evidence="2">NBRC 14990</strain>
    </source>
</reference>
<evidence type="ECO:0000313" key="2">
    <source>
        <dbReference type="EMBL" id="GID69340.1"/>
    </source>
</evidence>